<feature type="chain" id="PRO_5043925347" evidence="1">
    <location>
        <begin position="27"/>
        <end position="443"/>
    </location>
</feature>
<sequence length="443" mass="48711">MHLRAMCRSLCWLGVGGVGAVFPAQALPITADGHDDPAATAAAAIAEYRVLCQRDHARLWGQSLCGPIMLVERDTRTLFVDRDVPGQGLQRRRGVFVGQLPADIGIANTATEWAGQRWTMLQLPLPQDRQARAELLMHEAFHRIQPARLPPPVAPLPEHLDQFDGRVGLRLEWRALAQALRSRGAQRQAAIADALAFRAWRRQRFQDAAVRENALEINEGLAEYTGRRLGDADDPAVSAIATLEDYDQRRGYVRSFAYASGPAYGLLLDALAPGWRQGLRPDSDLGTLLQHAAGDPPLPDPAVAGRRYGEEAIRREETTIREAHDQQTAQWRAQLVDGPLLRLPLVHMSIEFDPRTVFPLPPQGTVYPHAIIRDDWGTLTVERGVLLAGDWKSATVAGPASAVDGRNQGPGWTLELAADWVLADGAVRRRSEAQQPAPARPSR</sequence>
<dbReference type="EMBL" id="JAUTBB010000001">
    <property type="protein sequence ID" value="MDQ1119377.1"/>
    <property type="molecule type" value="Genomic_DNA"/>
</dbReference>
<evidence type="ECO:0000256" key="1">
    <source>
        <dbReference type="SAM" id="SignalP"/>
    </source>
</evidence>
<evidence type="ECO:0000313" key="2">
    <source>
        <dbReference type="EMBL" id="MDQ1119377.1"/>
    </source>
</evidence>
<comment type="caution">
    <text evidence="2">The sequence shown here is derived from an EMBL/GenBank/DDBJ whole genome shotgun (WGS) entry which is preliminary data.</text>
</comment>
<keyword evidence="1" id="KW-0732">Signal</keyword>
<dbReference type="Proteomes" id="UP001234354">
    <property type="component" value="Unassembled WGS sequence"/>
</dbReference>
<organism evidence="2 3">
    <name type="scientific">Pseudoxanthomonas winnipegensis</name>
    <dbReference type="NCBI Taxonomy" id="2480810"/>
    <lineage>
        <taxon>Bacteria</taxon>
        <taxon>Pseudomonadati</taxon>
        <taxon>Pseudomonadota</taxon>
        <taxon>Gammaproteobacteria</taxon>
        <taxon>Lysobacterales</taxon>
        <taxon>Lysobacteraceae</taxon>
        <taxon>Pseudoxanthomonas</taxon>
    </lineage>
</organism>
<dbReference type="AlphaFoldDB" id="A0AAW8GC16"/>
<accession>A0AAW8GC16</accession>
<evidence type="ECO:0000313" key="3">
    <source>
        <dbReference type="Proteomes" id="UP001234354"/>
    </source>
</evidence>
<gene>
    <name evidence="2" type="ORF">QE383_001685</name>
</gene>
<name>A0AAW8GC16_9GAMM</name>
<feature type="signal peptide" evidence="1">
    <location>
        <begin position="1"/>
        <end position="26"/>
    </location>
</feature>
<proteinExistence type="predicted"/>
<protein>
    <submittedName>
        <fullName evidence="2">Uncharacterized protein</fullName>
    </submittedName>
</protein>
<reference evidence="2" key="1">
    <citation type="submission" date="2023-07" db="EMBL/GenBank/DDBJ databases">
        <title>Functional and genomic diversity of the sorghum phyllosphere microbiome.</title>
        <authorList>
            <person name="Shade A."/>
        </authorList>
    </citation>
    <scope>NUCLEOTIDE SEQUENCE</scope>
    <source>
        <strain evidence="2">SORGH_AS_0908</strain>
    </source>
</reference>